<dbReference type="OrthoDB" id="9813817at2"/>
<reference evidence="1 2" key="1">
    <citation type="journal article" date="2011" name="Stand. Genomic Sci.">
        <title>Complete genome sequence of Bacteroides salanitronis type strain (BL78).</title>
        <authorList>
            <person name="Gronow S."/>
            <person name="Held B."/>
            <person name="Lucas S."/>
            <person name="Lapidus A."/>
            <person name="Del Rio T.G."/>
            <person name="Nolan M."/>
            <person name="Tice H."/>
            <person name="Deshpande S."/>
            <person name="Cheng J.F."/>
            <person name="Pitluck S."/>
            <person name="Liolios K."/>
            <person name="Pagani I."/>
            <person name="Ivanova N."/>
            <person name="Mavromatis K."/>
            <person name="Pati A."/>
            <person name="Tapia R."/>
            <person name="Han C."/>
            <person name="Goodwin L."/>
            <person name="Chen A."/>
            <person name="Palaniappan K."/>
            <person name="Land M."/>
            <person name="Hauser L."/>
            <person name="Chang Y.J."/>
            <person name="Jeffries C.D."/>
            <person name="Brambilla E.M."/>
            <person name="Rohde M."/>
            <person name="Goker M."/>
            <person name="Detter J.C."/>
            <person name="Woyke T."/>
            <person name="Bristow J."/>
            <person name="Markowitz V."/>
            <person name="Hugenholtz P."/>
            <person name="Kyrpides N.C."/>
            <person name="Klenk H.P."/>
            <person name="Eisen J.A."/>
        </authorList>
    </citation>
    <scope>NUCLEOTIDE SEQUENCE [LARGE SCALE GENOMIC DNA]</scope>
    <source>
        <strain evidence="1 2">DSM 18170</strain>
    </source>
</reference>
<dbReference type="KEGG" id="bsa:Bacsa_1988"/>
<dbReference type="InterPro" id="IPR021857">
    <property type="entry name" value="DUF3467"/>
</dbReference>
<keyword evidence="2" id="KW-1185">Reference proteome</keyword>
<name>F0R2Y8_PHOSB</name>
<dbReference type="STRING" id="667015.Bacsa_1988"/>
<evidence type="ECO:0000313" key="1">
    <source>
        <dbReference type="EMBL" id="ADY36544.1"/>
    </source>
</evidence>
<evidence type="ECO:0008006" key="3">
    <source>
        <dbReference type="Google" id="ProtNLM"/>
    </source>
</evidence>
<dbReference type="HOGENOM" id="CLU_153689_0_0_10"/>
<proteinExistence type="predicted"/>
<sequence>MENENKNNQDQLQIELKDEVAQGTYANLAIITHSTSEFILDFVRIMPGLPKAGVQSRIVMTPENAKRLLFALQDNIVKYEKNFGQIKMPEQQRADKTFVPPLSDFKGEA</sequence>
<dbReference type="AlphaFoldDB" id="F0R2Y8"/>
<dbReference type="Pfam" id="PF11950">
    <property type="entry name" value="DUF3467"/>
    <property type="match status" value="1"/>
</dbReference>
<dbReference type="RefSeq" id="WP_013617974.1">
    <property type="nucleotide sequence ID" value="NC_015164.1"/>
</dbReference>
<protein>
    <recommendedName>
        <fullName evidence="3">DUF3467 domain-containing protein</fullName>
    </recommendedName>
</protein>
<accession>F0R2Y8</accession>
<evidence type="ECO:0000313" key="2">
    <source>
        <dbReference type="Proteomes" id="UP000007486"/>
    </source>
</evidence>
<dbReference type="Proteomes" id="UP000007486">
    <property type="component" value="Chromosome"/>
</dbReference>
<organism evidence="1 2">
    <name type="scientific">Phocaeicola salanitronis (strain DSM 18170 / JCM 13657 / CCUG 60908 / BL78)</name>
    <name type="common">Bacteroides salanitronis</name>
    <dbReference type="NCBI Taxonomy" id="667015"/>
    <lineage>
        <taxon>Bacteria</taxon>
        <taxon>Pseudomonadati</taxon>
        <taxon>Bacteroidota</taxon>
        <taxon>Bacteroidia</taxon>
        <taxon>Bacteroidales</taxon>
        <taxon>Bacteroidaceae</taxon>
        <taxon>Phocaeicola</taxon>
    </lineage>
</organism>
<gene>
    <name evidence="1" type="ordered locus">Bacsa_1988</name>
</gene>
<dbReference type="EMBL" id="CP002530">
    <property type="protein sequence ID" value="ADY36544.1"/>
    <property type="molecule type" value="Genomic_DNA"/>
</dbReference>
<dbReference type="eggNOG" id="COG4191">
    <property type="taxonomic scope" value="Bacteria"/>
</dbReference>